<evidence type="ECO:0000313" key="2">
    <source>
        <dbReference type="Proteomes" id="UP000433737"/>
    </source>
</evidence>
<name>A0AAX3JCX4_9GAMM</name>
<gene>
    <name evidence="1" type="ORF">PANT111_90090</name>
</gene>
<dbReference type="Proteomes" id="UP000433737">
    <property type="component" value="Unassembled WGS sequence"/>
</dbReference>
<accession>A0AAX3JCX4</accession>
<evidence type="ECO:0000313" key="1">
    <source>
        <dbReference type="EMBL" id="VXC66387.1"/>
    </source>
</evidence>
<proteinExistence type="predicted"/>
<dbReference type="EMBL" id="CABWMH010000056">
    <property type="protein sequence ID" value="VXC66387.1"/>
    <property type="molecule type" value="Genomic_DNA"/>
</dbReference>
<reference evidence="1 2" key="1">
    <citation type="submission" date="2019-10" db="EMBL/GenBank/DDBJ databases">
        <authorList>
            <person name="Karimi E."/>
        </authorList>
    </citation>
    <scope>NUCLEOTIDE SEQUENCE [LARGE SCALE GENOMIC DNA]</scope>
    <source>
        <strain evidence="1">Pantoea sp. 111</strain>
    </source>
</reference>
<dbReference type="AlphaFoldDB" id="A0AAX3JCX4"/>
<sequence length="55" mass="6606">MTERRLRNIQPQRCPTKMQFFGDRNEIAQMAQLDIHIFNVLFEIINILDIIISLF</sequence>
<comment type="caution">
    <text evidence="1">The sequence shown here is derived from an EMBL/GenBank/DDBJ whole genome shotgun (WGS) entry which is preliminary data.</text>
</comment>
<organism evidence="1 2">
    <name type="scientific">Pantoea brenneri</name>
    <dbReference type="NCBI Taxonomy" id="472694"/>
    <lineage>
        <taxon>Bacteria</taxon>
        <taxon>Pseudomonadati</taxon>
        <taxon>Pseudomonadota</taxon>
        <taxon>Gammaproteobacteria</taxon>
        <taxon>Enterobacterales</taxon>
        <taxon>Erwiniaceae</taxon>
        <taxon>Pantoea</taxon>
    </lineage>
</organism>
<protein>
    <submittedName>
        <fullName evidence="1">Uncharacterized protein</fullName>
    </submittedName>
</protein>